<proteinExistence type="predicted"/>
<dbReference type="Proteomes" id="UP001221142">
    <property type="component" value="Unassembled WGS sequence"/>
</dbReference>
<accession>A0AAD7FGZ2</accession>
<name>A0AAD7FGZ2_9AGAR</name>
<protein>
    <recommendedName>
        <fullName evidence="3">F-box domain-containing protein</fullName>
    </recommendedName>
</protein>
<dbReference type="AlphaFoldDB" id="A0AAD7FGZ2"/>
<comment type="caution">
    <text evidence="1">The sequence shown here is derived from an EMBL/GenBank/DDBJ whole genome shotgun (WGS) entry which is preliminary data.</text>
</comment>
<reference evidence="1" key="1">
    <citation type="submission" date="2023-03" db="EMBL/GenBank/DDBJ databases">
        <title>Massive genome expansion in bonnet fungi (Mycena s.s.) driven by repeated elements and novel gene families across ecological guilds.</title>
        <authorList>
            <consortium name="Lawrence Berkeley National Laboratory"/>
            <person name="Harder C.B."/>
            <person name="Miyauchi S."/>
            <person name="Viragh M."/>
            <person name="Kuo A."/>
            <person name="Thoen E."/>
            <person name="Andreopoulos B."/>
            <person name="Lu D."/>
            <person name="Skrede I."/>
            <person name="Drula E."/>
            <person name="Henrissat B."/>
            <person name="Morin E."/>
            <person name="Kohler A."/>
            <person name="Barry K."/>
            <person name="LaButti K."/>
            <person name="Morin E."/>
            <person name="Salamov A."/>
            <person name="Lipzen A."/>
            <person name="Mereny Z."/>
            <person name="Hegedus B."/>
            <person name="Baldrian P."/>
            <person name="Stursova M."/>
            <person name="Weitz H."/>
            <person name="Taylor A."/>
            <person name="Grigoriev I.V."/>
            <person name="Nagy L.G."/>
            <person name="Martin F."/>
            <person name="Kauserud H."/>
        </authorList>
    </citation>
    <scope>NUCLEOTIDE SEQUENCE</scope>
    <source>
        <strain evidence="1">9284</strain>
    </source>
</reference>
<gene>
    <name evidence="1" type="ORF">FB45DRAFT_1031585</name>
</gene>
<organism evidence="1 2">
    <name type="scientific">Roridomyces roridus</name>
    <dbReference type="NCBI Taxonomy" id="1738132"/>
    <lineage>
        <taxon>Eukaryota</taxon>
        <taxon>Fungi</taxon>
        <taxon>Dikarya</taxon>
        <taxon>Basidiomycota</taxon>
        <taxon>Agaricomycotina</taxon>
        <taxon>Agaricomycetes</taxon>
        <taxon>Agaricomycetidae</taxon>
        <taxon>Agaricales</taxon>
        <taxon>Marasmiineae</taxon>
        <taxon>Mycenaceae</taxon>
        <taxon>Roridomyces</taxon>
    </lineage>
</organism>
<evidence type="ECO:0008006" key="3">
    <source>
        <dbReference type="Google" id="ProtNLM"/>
    </source>
</evidence>
<evidence type="ECO:0000313" key="1">
    <source>
        <dbReference type="EMBL" id="KAJ7623670.1"/>
    </source>
</evidence>
<keyword evidence="2" id="KW-1185">Reference proteome</keyword>
<dbReference type="EMBL" id="JARKIF010000014">
    <property type="protein sequence ID" value="KAJ7623670.1"/>
    <property type="molecule type" value="Genomic_DNA"/>
</dbReference>
<sequence>MSESTAPTTLSFPPDLVPEIHALILSNLLHKDLLRIKYIAKKWKAIDTDCRKRPCHGALRRALQRMSWSFSQTASKAGIYLRSEGFPSLASAGVLDDLATIRRLHFHAVSGLP</sequence>
<evidence type="ECO:0000313" key="2">
    <source>
        <dbReference type="Proteomes" id="UP001221142"/>
    </source>
</evidence>